<evidence type="ECO:0000313" key="1">
    <source>
        <dbReference type="EMBL" id="MEX4008462.1"/>
    </source>
</evidence>
<reference evidence="1 2" key="1">
    <citation type="submission" date="2024-01" db="EMBL/GenBank/DDBJ databases">
        <title>New evidence supports the origin of RcGTA from prophage.</title>
        <authorList>
            <person name="Xu Y."/>
            <person name="Liu B."/>
            <person name="Chen F."/>
        </authorList>
    </citation>
    <scope>NUCLEOTIDE SEQUENCE [LARGE SCALE GENOMIC DNA]</scope>
    <source>
        <strain evidence="1 2">CBW1107-2</strain>
    </source>
</reference>
<organism evidence="1 2">
    <name type="scientific">Neoaquamicrobium sediminum</name>
    <dbReference type="NCBI Taxonomy" id="1849104"/>
    <lineage>
        <taxon>Bacteria</taxon>
        <taxon>Pseudomonadati</taxon>
        <taxon>Pseudomonadota</taxon>
        <taxon>Alphaproteobacteria</taxon>
        <taxon>Hyphomicrobiales</taxon>
        <taxon>Phyllobacteriaceae</taxon>
        <taxon>Neoaquamicrobium</taxon>
    </lineage>
</organism>
<evidence type="ECO:0000313" key="2">
    <source>
        <dbReference type="Proteomes" id="UP001559025"/>
    </source>
</evidence>
<dbReference type="EMBL" id="JAZHFV010000004">
    <property type="protein sequence ID" value="MEX4008462.1"/>
    <property type="molecule type" value="Genomic_DNA"/>
</dbReference>
<sequence length="324" mass="36759">MDEGTARGLAANPPLLQHYLKQYVDARDPRNQLEREKTQLEVENLRNPRMSPYESSRLGLDERKFDFERSNAEKTTDIREYQQAKREGYQGDFRSWQMEMKQAGATTINNNLAAEKAWDTESAKLWAKRYDDITAGAMNSQQMLGMYDLAEQAFDSGVRTGFGAETELTLRQLGAAMGIDTDPEKLAGGELIRSVQNRMALMMRSPDGGMGMPGALSDRDIKFLKDSQIGIDRSPEGNKRMLQAYRLMEQRKIEIARIADEYVQQNGRLDAGFNSYLRDYANANPLFETATNDAPRQIMDVEDYKRLPSGTQFVAPDGTVRRKP</sequence>
<proteinExistence type="predicted"/>
<keyword evidence="2" id="KW-1185">Reference proteome</keyword>
<dbReference type="RefSeq" id="WP_368803461.1">
    <property type="nucleotide sequence ID" value="NZ_JAZHFV010000004.1"/>
</dbReference>
<name>A0ABV3WUU8_9HYPH</name>
<gene>
    <name evidence="1" type="ORF">V1479_14200</name>
</gene>
<protein>
    <submittedName>
        <fullName evidence="1">Uncharacterized protein</fullName>
    </submittedName>
</protein>
<comment type="caution">
    <text evidence="1">The sequence shown here is derived from an EMBL/GenBank/DDBJ whole genome shotgun (WGS) entry which is preliminary data.</text>
</comment>
<accession>A0ABV3WUU8</accession>
<dbReference type="Proteomes" id="UP001559025">
    <property type="component" value="Unassembled WGS sequence"/>
</dbReference>